<evidence type="ECO:0000313" key="2">
    <source>
        <dbReference type="EMBL" id="AGA26884.1"/>
    </source>
</evidence>
<dbReference type="RefSeq" id="WP_015246036.1">
    <property type="nucleotide sequence ID" value="NC_019892.1"/>
</dbReference>
<dbReference type="eggNOG" id="ENOG5032S3M">
    <property type="taxonomic scope" value="Bacteria"/>
</dbReference>
<proteinExistence type="predicted"/>
<organism evidence="2 3">
    <name type="scientific">Singulisphaera acidiphila (strain ATCC BAA-1392 / DSM 18658 / VKM B-2454 / MOB10)</name>
    <dbReference type="NCBI Taxonomy" id="886293"/>
    <lineage>
        <taxon>Bacteria</taxon>
        <taxon>Pseudomonadati</taxon>
        <taxon>Planctomycetota</taxon>
        <taxon>Planctomycetia</taxon>
        <taxon>Isosphaerales</taxon>
        <taxon>Isosphaeraceae</taxon>
        <taxon>Singulisphaera</taxon>
    </lineage>
</organism>
<dbReference type="OrthoDB" id="291778at2"/>
<evidence type="ECO:0000313" key="3">
    <source>
        <dbReference type="Proteomes" id="UP000010798"/>
    </source>
</evidence>
<dbReference type="Proteomes" id="UP000010798">
    <property type="component" value="Chromosome"/>
</dbReference>
<accession>L0DBZ2</accession>
<keyword evidence="3" id="KW-1185">Reference proteome</keyword>
<dbReference type="AlphaFoldDB" id="L0DBZ2"/>
<sequence>MFGLAWIAIATVLTAPGCAQIPVPRSNSNQVHLPDPNPNHTPLPLVATNQTTEMPERTDESGALPPLPLSMSELDPADAPTPLLDAALAKANAEAEQTGLPELSRNQETEPSESGKDEPASDRQGTQASDQAQTPEPQAGPEPDSKLVALRALSESNTAKKPTLVAINPDKPVKPIDPRELWSEGISRLRRIASEQARASSSGAWTLRAHLLDAIAEEDIKGAGKSEQARPWRMALAALGIPHDSASTATDADQPPRGAEIRAAVVALESEAPLEISDLRLCRKVNGFGNFDPLDTAACKAGQPLIVYCEMSGLQYTAAGEQFHSRLSSRVELVPTSGGDPVWAQSLGSAEDVCRRRRRDYYVNYRIILADTIPPGVYELRVVQKDEIAGHSTSASIPLTIQR</sequence>
<dbReference type="STRING" id="886293.Sinac_2582"/>
<gene>
    <name evidence="2" type="ordered locus">Sinac_2582</name>
</gene>
<dbReference type="KEGG" id="saci:Sinac_2582"/>
<dbReference type="HOGENOM" id="CLU_683148_0_0_0"/>
<feature type="region of interest" description="Disordered" evidence="1">
    <location>
        <begin position="26"/>
        <end position="144"/>
    </location>
</feature>
<feature type="compositionally biased region" description="Low complexity" evidence="1">
    <location>
        <begin position="77"/>
        <end position="95"/>
    </location>
</feature>
<evidence type="ECO:0000256" key="1">
    <source>
        <dbReference type="SAM" id="MobiDB-lite"/>
    </source>
</evidence>
<feature type="compositionally biased region" description="Polar residues" evidence="1">
    <location>
        <begin position="123"/>
        <end position="136"/>
    </location>
</feature>
<feature type="compositionally biased region" description="Basic and acidic residues" evidence="1">
    <location>
        <begin position="105"/>
        <end position="121"/>
    </location>
</feature>
<reference evidence="2 3" key="1">
    <citation type="submission" date="2012-02" db="EMBL/GenBank/DDBJ databases">
        <title>Complete sequence of chromosome of Singulisphaera acidiphila DSM 18658.</title>
        <authorList>
            <consortium name="US DOE Joint Genome Institute (JGI-PGF)"/>
            <person name="Lucas S."/>
            <person name="Copeland A."/>
            <person name="Lapidus A."/>
            <person name="Glavina del Rio T."/>
            <person name="Dalin E."/>
            <person name="Tice H."/>
            <person name="Bruce D."/>
            <person name="Goodwin L."/>
            <person name="Pitluck S."/>
            <person name="Peters L."/>
            <person name="Ovchinnikova G."/>
            <person name="Chertkov O."/>
            <person name="Kyrpides N."/>
            <person name="Mavromatis K."/>
            <person name="Ivanova N."/>
            <person name="Brettin T."/>
            <person name="Detter J.C."/>
            <person name="Han C."/>
            <person name="Larimer F."/>
            <person name="Land M."/>
            <person name="Hauser L."/>
            <person name="Markowitz V."/>
            <person name="Cheng J.-F."/>
            <person name="Hugenholtz P."/>
            <person name="Woyke T."/>
            <person name="Wu D."/>
            <person name="Tindall B."/>
            <person name="Pomrenke H."/>
            <person name="Brambilla E."/>
            <person name="Klenk H.-P."/>
            <person name="Eisen J.A."/>
        </authorList>
    </citation>
    <scope>NUCLEOTIDE SEQUENCE [LARGE SCALE GENOMIC DNA]</scope>
    <source>
        <strain evidence="3">ATCC BAA-1392 / DSM 18658 / VKM B-2454 / MOB10</strain>
    </source>
</reference>
<protein>
    <submittedName>
        <fullName evidence="2">Uncharacterized protein</fullName>
    </submittedName>
</protein>
<name>L0DBZ2_SINAD</name>
<dbReference type="EMBL" id="CP003364">
    <property type="protein sequence ID" value="AGA26884.1"/>
    <property type="molecule type" value="Genomic_DNA"/>
</dbReference>